<dbReference type="InterPro" id="IPR023214">
    <property type="entry name" value="HAD_sf"/>
</dbReference>
<evidence type="ECO:0000256" key="4">
    <source>
        <dbReference type="ARBA" id="ARBA00023136"/>
    </source>
</evidence>
<evidence type="ECO:0000256" key="2">
    <source>
        <dbReference type="ARBA" id="ARBA00022692"/>
    </source>
</evidence>
<dbReference type="SUPFAM" id="SSF81660">
    <property type="entry name" value="Metal cation-transporting ATPase, ATP-binding domain N"/>
    <property type="match status" value="1"/>
</dbReference>
<dbReference type="GO" id="GO:0016020">
    <property type="term" value="C:membrane"/>
    <property type="evidence" value="ECO:0007669"/>
    <property type="project" value="UniProtKB-SubCell"/>
</dbReference>
<sequence length="139" mass="15095">MTVSVKRIAQKKCIVRKLAVLEVLGKVTDICSDKTGTLTENKMVVKKAVIGVDEIYLVTGAPYDVHGDFQLTTSGSPASSCIANEPLNMSHLYPDHPYIYEYLRCAALCSTTILHLSEEDMDMLAGSGNPTEVAIQAMT</sequence>
<dbReference type="PANTHER" id="PTHR42861">
    <property type="entry name" value="CALCIUM-TRANSPORTING ATPASE"/>
    <property type="match status" value="1"/>
</dbReference>
<dbReference type="InterPro" id="IPR023299">
    <property type="entry name" value="ATPase_P-typ_cyto_dom_N"/>
</dbReference>
<dbReference type="Gene3D" id="3.40.1110.10">
    <property type="entry name" value="Calcium-transporting ATPase, cytoplasmic domain N"/>
    <property type="match status" value="1"/>
</dbReference>
<evidence type="ECO:0000256" key="1">
    <source>
        <dbReference type="ARBA" id="ARBA00004370"/>
    </source>
</evidence>
<dbReference type="PROSITE" id="PS00154">
    <property type="entry name" value="ATPASE_E1_E2"/>
    <property type="match status" value="1"/>
</dbReference>
<evidence type="ECO:0000256" key="3">
    <source>
        <dbReference type="ARBA" id="ARBA00022989"/>
    </source>
</evidence>
<dbReference type="Gene3D" id="1.20.1110.10">
    <property type="entry name" value="Calcium-transporting ATPase, transmembrane domain"/>
    <property type="match status" value="1"/>
</dbReference>
<keyword evidence="3" id="KW-1133">Transmembrane helix</keyword>
<comment type="subcellular location">
    <subcellularLocation>
        <location evidence="1">Membrane</location>
    </subcellularLocation>
</comment>
<dbReference type="GO" id="GO:0005388">
    <property type="term" value="F:P-type calcium transporter activity"/>
    <property type="evidence" value="ECO:0007669"/>
    <property type="project" value="UniProtKB-EC"/>
</dbReference>
<dbReference type="AlphaFoldDB" id="A0A0A9YX23"/>
<keyword evidence="4" id="KW-0472">Membrane</keyword>
<dbReference type="InterPro" id="IPR018303">
    <property type="entry name" value="ATPase_P-typ_P_site"/>
</dbReference>
<dbReference type="GO" id="GO:0000166">
    <property type="term" value="F:nucleotide binding"/>
    <property type="evidence" value="ECO:0007669"/>
    <property type="project" value="InterPro"/>
</dbReference>
<reference evidence="5" key="2">
    <citation type="submission" date="2014-07" db="EMBL/GenBank/DDBJ databases">
        <authorList>
            <person name="Hull J."/>
        </authorList>
    </citation>
    <scope>NUCLEOTIDE SEQUENCE</scope>
</reference>
<dbReference type="EMBL" id="GBHO01006042">
    <property type="protein sequence ID" value="JAG37562.1"/>
    <property type="molecule type" value="Transcribed_RNA"/>
</dbReference>
<organism evidence="5">
    <name type="scientific">Lygus hesperus</name>
    <name type="common">Western plant bug</name>
    <dbReference type="NCBI Taxonomy" id="30085"/>
    <lineage>
        <taxon>Eukaryota</taxon>
        <taxon>Metazoa</taxon>
        <taxon>Ecdysozoa</taxon>
        <taxon>Arthropoda</taxon>
        <taxon>Hexapoda</taxon>
        <taxon>Insecta</taxon>
        <taxon>Pterygota</taxon>
        <taxon>Neoptera</taxon>
        <taxon>Paraneoptera</taxon>
        <taxon>Hemiptera</taxon>
        <taxon>Heteroptera</taxon>
        <taxon>Panheteroptera</taxon>
        <taxon>Cimicomorpha</taxon>
        <taxon>Miridae</taxon>
        <taxon>Mirini</taxon>
        <taxon>Lygus</taxon>
    </lineage>
</organism>
<keyword evidence="2" id="KW-0812">Transmembrane</keyword>
<evidence type="ECO:0000313" key="5">
    <source>
        <dbReference type="EMBL" id="JAG37562.1"/>
    </source>
</evidence>
<dbReference type="Gene3D" id="3.40.50.1000">
    <property type="entry name" value="HAD superfamily/HAD-like"/>
    <property type="match status" value="1"/>
</dbReference>
<accession>A0A0A9YX23</accession>
<reference evidence="5" key="1">
    <citation type="journal article" date="2014" name="PLoS ONE">
        <title>Transcriptome-Based Identification of ABC Transporters in the Western Tarnished Plant Bug Lygus hesperus.</title>
        <authorList>
            <person name="Hull J.J."/>
            <person name="Chaney K."/>
            <person name="Geib S.M."/>
            <person name="Fabrick J.A."/>
            <person name="Brent C.S."/>
            <person name="Walsh D."/>
            <person name="Lavine L.C."/>
        </authorList>
    </citation>
    <scope>NUCLEOTIDE SEQUENCE</scope>
</reference>
<protein>
    <submittedName>
        <fullName evidence="5">Cation-transporting ATPase pma1</fullName>
    </submittedName>
</protein>
<proteinExistence type="predicted"/>
<name>A0A0A9YX23_LYGHE</name>
<gene>
    <name evidence="5" type="primary">pma1</name>
    <name evidence="5" type="ORF">CM83_22195</name>
</gene>